<sequence>MQDRRNKNMCYNCDETFRPVHKCKQQFMYCLLTEEEATMGMEEGEKPQTDESEVDMTISLNALSGNTDFNTFRVKGKAYGQELQVLIDGGSTYCFLDEETTER</sequence>
<keyword evidence="2" id="KW-1185">Reference proteome</keyword>
<evidence type="ECO:0000313" key="1">
    <source>
        <dbReference type="EMBL" id="KAK4421834.1"/>
    </source>
</evidence>
<dbReference type="AlphaFoldDB" id="A0AAE2CH43"/>
<reference evidence="1" key="2">
    <citation type="journal article" date="2024" name="Plant">
        <title>Genomic evolution and insights into agronomic trait innovations of Sesamum species.</title>
        <authorList>
            <person name="Miao H."/>
            <person name="Wang L."/>
            <person name="Qu L."/>
            <person name="Liu H."/>
            <person name="Sun Y."/>
            <person name="Le M."/>
            <person name="Wang Q."/>
            <person name="Wei S."/>
            <person name="Zheng Y."/>
            <person name="Lin W."/>
            <person name="Duan Y."/>
            <person name="Cao H."/>
            <person name="Xiong S."/>
            <person name="Wang X."/>
            <person name="Wei L."/>
            <person name="Li C."/>
            <person name="Ma Q."/>
            <person name="Ju M."/>
            <person name="Zhao R."/>
            <person name="Li G."/>
            <person name="Mu C."/>
            <person name="Tian Q."/>
            <person name="Mei H."/>
            <person name="Zhang T."/>
            <person name="Gao T."/>
            <person name="Zhang H."/>
        </authorList>
    </citation>
    <scope>NUCLEOTIDE SEQUENCE</scope>
    <source>
        <strain evidence="1">3651</strain>
    </source>
</reference>
<evidence type="ECO:0000313" key="2">
    <source>
        <dbReference type="Proteomes" id="UP001293254"/>
    </source>
</evidence>
<dbReference type="EMBL" id="JACGWO010000008">
    <property type="protein sequence ID" value="KAK4421834.1"/>
    <property type="molecule type" value="Genomic_DNA"/>
</dbReference>
<comment type="caution">
    <text evidence="1">The sequence shown here is derived from an EMBL/GenBank/DDBJ whole genome shotgun (WGS) entry which is preliminary data.</text>
</comment>
<protein>
    <submittedName>
        <fullName evidence="1">Uncharacterized protein</fullName>
    </submittedName>
</protein>
<dbReference type="Proteomes" id="UP001293254">
    <property type="component" value="Unassembled WGS sequence"/>
</dbReference>
<accession>A0AAE2CH43</accession>
<gene>
    <name evidence="1" type="ORF">Salat_2134000</name>
</gene>
<organism evidence="1 2">
    <name type="scientific">Sesamum alatum</name>
    <dbReference type="NCBI Taxonomy" id="300844"/>
    <lineage>
        <taxon>Eukaryota</taxon>
        <taxon>Viridiplantae</taxon>
        <taxon>Streptophyta</taxon>
        <taxon>Embryophyta</taxon>
        <taxon>Tracheophyta</taxon>
        <taxon>Spermatophyta</taxon>
        <taxon>Magnoliopsida</taxon>
        <taxon>eudicotyledons</taxon>
        <taxon>Gunneridae</taxon>
        <taxon>Pentapetalae</taxon>
        <taxon>asterids</taxon>
        <taxon>lamiids</taxon>
        <taxon>Lamiales</taxon>
        <taxon>Pedaliaceae</taxon>
        <taxon>Sesamum</taxon>
    </lineage>
</organism>
<name>A0AAE2CH43_9LAMI</name>
<proteinExistence type="predicted"/>
<reference evidence="1" key="1">
    <citation type="submission" date="2020-06" db="EMBL/GenBank/DDBJ databases">
        <authorList>
            <person name="Li T."/>
            <person name="Hu X."/>
            <person name="Zhang T."/>
            <person name="Song X."/>
            <person name="Zhang H."/>
            <person name="Dai N."/>
            <person name="Sheng W."/>
            <person name="Hou X."/>
            <person name="Wei L."/>
        </authorList>
    </citation>
    <scope>NUCLEOTIDE SEQUENCE</scope>
    <source>
        <strain evidence="1">3651</strain>
        <tissue evidence="1">Leaf</tissue>
    </source>
</reference>